<feature type="binding site" evidence="11">
    <location>
        <begin position="14"/>
        <end position="17"/>
    </location>
    <ligand>
        <name>ATP</name>
        <dbReference type="ChEBI" id="CHEBI:30616"/>
    </ligand>
</feature>
<dbReference type="FunFam" id="3.40.1160.10:FF:000001">
    <property type="entry name" value="Uridylate kinase"/>
    <property type="match status" value="1"/>
</dbReference>
<dbReference type="PRINTS" id="PR00474">
    <property type="entry name" value="GLU5KINASE"/>
</dbReference>
<dbReference type="CDD" id="cd04254">
    <property type="entry name" value="AAK_UMPK-PyrH-Ec"/>
    <property type="match status" value="1"/>
</dbReference>
<evidence type="ECO:0000313" key="13">
    <source>
        <dbReference type="EMBL" id="HIX50244.1"/>
    </source>
</evidence>
<feature type="binding site" evidence="11">
    <location>
        <position position="57"/>
    </location>
    <ligand>
        <name>ATP</name>
        <dbReference type="ChEBI" id="CHEBI:30616"/>
    </ligand>
</feature>
<dbReference type="GO" id="GO:0044210">
    <property type="term" value="P:'de novo' CTP biosynthetic process"/>
    <property type="evidence" value="ECO:0007669"/>
    <property type="project" value="UniProtKB-UniRule"/>
</dbReference>
<dbReference type="EC" id="2.7.4.22" evidence="11"/>
<dbReference type="InterPro" id="IPR011817">
    <property type="entry name" value="Uridylate_kinase"/>
</dbReference>
<comment type="caution">
    <text evidence="11">Lacks conserved residue(s) required for the propagation of feature annotation.</text>
</comment>
<comment type="similarity">
    <text evidence="3 11">Belongs to the UMP kinase family.</text>
</comment>
<keyword evidence="8 11" id="KW-0067">ATP-binding</keyword>
<proteinExistence type="inferred from homology"/>
<gene>
    <name evidence="11 13" type="primary">pyrH</name>
    <name evidence="13" type="ORF">H9851_03070</name>
</gene>
<dbReference type="Pfam" id="PF00696">
    <property type="entry name" value="AA_kinase"/>
    <property type="match status" value="1"/>
</dbReference>
<comment type="pathway">
    <text evidence="2 11">Pyrimidine metabolism; CTP biosynthesis via de novo pathway; UDP from UMP (UMPK route): step 1/1.</text>
</comment>
<dbReference type="SUPFAM" id="SSF53633">
    <property type="entry name" value="Carbamate kinase-like"/>
    <property type="match status" value="1"/>
</dbReference>
<evidence type="ECO:0000256" key="6">
    <source>
        <dbReference type="ARBA" id="ARBA00022741"/>
    </source>
</evidence>
<dbReference type="InterPro" id="IPR015963">
    <property type="entry name" value="Uridylate_kinase_bac"/>
</dbReference>
<protein>
    <recommendedName>
        <fullName evidence="11">Uridylate kinase</fullName>
        <shortName evidence="11">UK</shortName>
        <ecNumber evidence="11">2.7.4.22</ecNumber>
    </recommendedName>
    <alternativeName>
        <fullName evidence="11">Uridine monophosphate kinase</fullName>
        <shortName evidence="11">UMP kinase</shortName>
        <shortName evidence="11">UMPK</shortName>
    </alternativeName>
</protein>
<evidence type="ECO:0000256" key="8">
    <source>
        <dbReference type="ARBA" id="ARBA00022840"/>
    </source>
</evidence>
<comment type="subcellular location">
    <subcellularLocation>
        <location evidence="1 11">Cytoplasm</location>
    </subcellularLocation>
</comment>
<evidence type="ECO:0000256" key="11">
    <source>
        <dbReference type="HAMAP-Rule" id="MF_01220"/>
    </source>
</evidence>
<feature type="binding site" evidence="11">
    <location>
        <position position="163"/>
    </location>
    <ligand>
        <name>ATP</name>
        <dbReference type="ChEBI" id="CHEBI:30616"/>
    </ligand>
</feature>
<keyword evidence="7 11" id="KW-0418">Kinase</keyword>
<name>A0A9D2AV42_9FIRM</name>
<feature type="binding site" evidence="11">
    <location>
        <position position="74"/>
    </location>
    <ligand>
        <name>UMP</name>
        <dbReference type="ChEBI" id="CHEBI:57865"/>
    </ligand>
</feature>
<organism evidence="13 14">
    <name type="scientific">Candidatus Borkfalkia faecavium</name>
    <dbReference type="NCBI Taxonomy" id="2838508"/>
    <lineage>
        <taxon>Bacteria</taxon>
        <taxon>Bacillati</taxon>
        <taxon>Bacillota</taxon>
        <taxon>Clostridia</taxon>
        <taxon>Christensenellales</taxon>
        <taxon>Christensenellaceae</taxon>
        <taxon>Candidatus Borkfalkia</taxon>
    </lineage>
</organism>
<keyword evidence="11" id="KW-0021">Allosteric enzyme</keyword>
<reference evidence="13" key="1">
    <citation type="journal article" date="2021" name="PeerJ">
        <title>Extensive microbial diversity within the chicken gut microbiome revealed by metagenomics and culture.</title>
        <authorList>
            <person name="Gilroy R."/>
            <person name="Ravi A."/>
            <person name="Getino M."/>
            <person name="Pursley I."/>
            <person name="Horton D.L."/>
            <person name="Alikhan N.F."/>
            <person name="Baker D."/>
            <person name="Gharbi K."/>
            <person name="Hall N."/>
            <person name="Watson M."/>
            <person name="Adriaenssens E.M."/>
            <person name="Foster-Nyarko E."/>
            <person name="Jarju S."/>
            <person name="Secka A."/>
            <person name="Antonio M."/>
            <person name="Oren A."/>
            <person name="Chaudhuri R.R."/>
            <person name="La Ragione R."/>
            <person name="Hildebrand F."/>
            <person name="Pallen M.J."/>
        </authorList>
    </citation>
    <scope>NUCLEOTIDE SEQUENCE</scope>
    <source>
        <strain evidence="13">2189</strain>
    </source>
</reference>
<comment type="function">
    <text evidence="11">Catalyzes the reversible phosphorylation of UMP to UDP.</text>
</comment>
<dbReference type="GO" id="GO:0006225">
    <property type="term" value="P:UDP biosynthetic process"/>
    <property type="evidence" value="ECO:0007669"/>
    <property type="project" value="TreeGrafter"/>
</dbReference>
<comment type="caution">
    <text evidence="13">The sequence shown here is derived from an EMBL/GenBank/DDBJ whole genome shotgun (WGS) entry which is preliminary data.</text>
</comment>
<dbReference type="GO" id="GO:0005737">
    <property type="term" value="C:cytoplasm"/>
    <property type="evidence" value="ECO:0007669"/>
    <property type="project" value="UniProtKB-SubCell"/>
</dbReference>
<evidence type="ECO:0000313" key="14">
    <source>
        <dbReference type="Proteomes" id="UP000886847"/>
    </source>
</evidence>
<feature type="binding site" evidence="11">
    <location>
        <begin position="135"/>
        <end position="142"/>
    </location>
    <ligand>
        <name>UMP</name>
        <dbReference type="ChEBI" id="CHEBI:57865"/>
    </ligand>
</feature>
<dbReference type="HAMAP" id="MF_01220_B">
    <property type="entry name" value="PyrH_B"/>
    <property type="match status" value="1"/>
</dbReference>
<feature type="binding site" evidence="11">
    <location>
        <position position="56"/>
    </location>
    <ligand>
        <name>UMP</name>
        <dbReference type="ChEBI" id="CHEBI:57865"/>
    </ligand>
</feature>
<dbReference type="GO" id="GO:0033862">
    <property type="term" value="F:UMP kinase activity"/>
    <property type="evidence" value="ECO:0007669"/>
    <property type="project" value="UniProtKB-EC"/>
</dbReference>
<evidence type="ECO:0000259" key="12">
    <source>
        <dbReference type="Pfam" id="PF00696"/>
    </source>
</evidence>
<dbReference type="Gene3D" id="3.40.1160.10">
    <property type="entry name" value="Acetylglutamate kinase-like"/>
    <property type="match status" value="1"/>
</dbReference>
<dbReference type="InterPro" id="IPR036393">
    <property type="entry name" value="AceGlu_kinase-like_sf"/>
</dbReference>
<evidence type="ECO:0000256" key="9">
    <source>
        <dbReference type="ARBA" id="ARBA00022975"/>
    </source>
</evidence>
<comment type="activity regulation">
    <text evidence="11">Allosterically activated by GTP. Inhibited by UTP.</text>
</comment>
<dbReference type="NCBIfam" id="TIGR02075">
    <property type="entry name" value="pyrH_bact"/>
    <property type="match status" value="1"/>
</dbReference>
<keyword evidence="5 11" id="KW-0808">Transferase</keyword>
<accession>A0A9D2AV42</accession>
<evidence type="ECO:0000256" key="4">
    <source>
        <dbReference type="ARBA" id="ARBA00022490"/>
    </source>
</evidence>
<sequence>MQSSTPKYKRIILKLSGEALAGEAGFGLDEKIIAGVVDQLIRVHAMGVEVGIVIGGGNFWRGRQGTNMDRTTADHMGMLATVINSLAMQDAIEQRGVPVRVQTALNMISVAEPFILRKALRHFELGRIVIFACGTGNPYCSTDTGAALRACETNADILLLAKNVDGIYDSDPKTNPNAKKIDRISHMEVINRGLKAMDTTAITMCMDNNIPVLAFALSEEDAIVRAVCGEETGSLIASD</sequence>
<evidence type="ECO:0000256" key="3">
    <source>
        <dbReference type="ARBA" id="ARBA00007614"/>
    </source>
</evidence>
<dbReference type="EMBL" id="DXEW01000017">
    <property type="protein sequence ID" value="HIX50244.1"/>
    <property type="molecule type" value="Genomic_DNA"/>
</dbReference>
<dbReference type="InterPro" id="IPR001057">
    <property type="entry name" value="Glu/AcGlu_kinase"/>
</dbReference>
<evidence type="ECO:0000256" key="7">
    <source>
        <dbReference type="ARBA" id="ARBA00022777"/>
    </source>
</evidence>
<feature type="region of interest" description="Involved in allosteric activation by GTP" evidence="11">
    <location>
        <begin position="22"/>
        <end position="27"/>
    </location>
</feature>
<dbReference type="InterPro" id="IPR001048">
    <property type="entry name" value="Asp/Glu/Uridylate_kinase"/>
</dbReference>
<keyword evidence="6 11" id="KW-0547">Nucleotide-binding</keyword>
<comment type="subunit">
    <text evidence="11">Homohexamer.</text>
</comment>
<feature type="binding site" evidence="11">
    <location>
        <position position="61"/>
    </location>
    <ligand>
        <name>ATP</name>
        <dbReference type="ChEBI" id="CHEBI:30616"/>
    </ligand>
</feature>
<evidence type="ECO:0000256" key="2">
    <source>
        <dbReference type="ARBA" id="ARBA00004791"/>
    </source>
</evidence>
<dbReference type="PANTHER" id="PTHR42833:SF4">
    <property type="entry name" value="URIDYLATE KINASE PUMPKIN, CHLOROPLASTIC"/>
    <property type="match status" value="1"/>
</dbReference>
<evidence type="ECO:0000256" key="10">
    <source>
        <dbReference type="ARBA" id="ARBA00047767"/>
    </source>
</evidence>
<evidence type="ECO:0000256" key="5">
    <source>
        <dbReference type="ARBA" id="ARBA00022679"/>
    </source>
</evidence>
<dbReference type="PIRSF" id="PIRSF005650">
    <property type="entry name" value="Uridylate_kin"/>
    <property type="match status" value="1"/>
</dbReference>
<dbReference type="AlphaFoldDB" id="A0A9D2AV42"/>
<feature type="binding site" evidence="11">
    <location>
        <position position="171"/>
    </location>
    <ligand>
        <name>ATP</name>
        <dbReference type="ChEBI" id="CHEBI:30616"/>
    </ligand>
</feature>
<keyword evidence="9 11" id="KW-0665">Pyrimidine biosynthesis</keyword>
<evidence type="ECO:0000256" key="1">
    <source>
        <dbReference type="ARBA" id="ARBA00004496"/>
    </source>
</evidence>
<dbReference type="Proteomes" id="UP000886847">
    <property type="component" value="Unassembled WGS sequence"/>
</dbReference>
<keyword evidence="4 11" id="KW-0963">Cytoplasm</keyword>
<comment type="catalytic activity">
    <reaction evidence="10 11">
        <text>UMP + ATP = UDP + ADP</text>
        <dbReference type="Rhea" id="RHEA:24400"/>
        <dbReference type="ChEBI" id="CHEBI:30616"/>
        <dbReference type="ChEBI" id="CHEBI:57865"/>
        <dbReference type="ChEBI" id="CHEBI:58223"/>
        <dbReference type="ChEBI" id="CHEBI:456216"/>
        <dbReference type="EC" id="2.7.4.22"/>
    </reaction>
</comment>
<dbReference type="GO" id="GO:0005524">
    <property type="term" value="F:ATP binding"/>
    <property type="evidence" value="ECO:0007669"/>
    <property type="project" value="UniProtKB-KW"/>
</dbReference>
<feature type="domain" description="Aspartate/glutamate/uridylate kinase" evidence="12">
    <location>
        <begin position="9"/>
        <end position="212"/>
    </location>
</feature>
<reference evidence="13" key="2">
    <citation type="submission" date="2021-04" db="EMBL/GenBank/DDBJ databases">
        <authorList>
            <person name="Gilroy R."/>
        </authorList>
    </citation>
    <scope>NUCLEOTIDE SEQUENCE</scope>
    <source>
        <strain evidence="13">2189</strain>
    </source>
</reference>
<feature type="binding site" evidence="11">
    <location>
        <position position="168"/>
    </location>
    <ligand>
        <name>ATP</name>
        <dbReference type="ChEBI" id="CHEBI:30616"/>
    </ligand>
</feature>
<dbReference type="PANTHER" id="PTHR42833">
    <property type="entry name" value="URIDYLATE KINASE"/>
    <property type="match status" value="1"/>
</dbReference>